<evidence type="ECO:0000313" key="9">
    <source>
        <dbReference type="EMBL" id="CAK9149693.1"/>
    </source>
</evidence>
<dbReference type="CDD" id="cd06127">
    <property type="entry name" value="DEDDh"/>
    <property type="match status" value="1"/>
</dbReference>
<dbReference type="GO" id="GO:0004527">
    <property type="term" value="F:exonuclease activity"/>
    <property type="evidence" value="ECO:0007669"/>
    <property type="project" value="UniProtKB-KW"/>
</dbReference>
<evidence type="ECO:0000256" key="6">
    <source>
        <dbReference type="ARBA" id="ARBA00022842"/>
    </source>
</evidence>
<dbReference type="Pfam" id="PF00929">
    <property type="entry name" value="RNase_T"/>
    <property type="match status" value="1"/>
</dbReference>
<evidence type="ECO:0000256" key="5">
    <source>
        <dbReference type="ARBA" id="ARBA00022839"/>
    </source>
</evidence>
<gene>
    <name evidence="9" type="ORF">ILEXP_LOCUS17760</name>
</gene>
<proteinExistence type="inferred from homology"/>
<evidence type="ECO:0000256" key="7">
    <source>
        <dbReference type="ARBA" id="ARBA00025769"/>
    </source>
</evidence>
<dbReference type="InterPro" id="IPR036397">
    <property type="entry name" value="RNaseH_sf"/>
</dbReference>
<dbReference type="SUPFAM" id="SSF53098">
    <property type="entry name" value="Ribonuclease H-like"/>
    <property type="match status" value="1"/>
</dbReference>
<keyword evidence="6" id="KW-0460">Magnesium</keyword>
<dbReference type="PANTHER" id="PTHR13058:SF19">
    <property type="entry name" value="LD40940P"/>
    <property type="match status" value="1"/>
</dbReference>
<comment type="cofactor">
    <cofactor evidence="1">
        <name>Mg(2+)</name>
        <dbReference type="ChEBI" id="CHEBI:18420"/>
    </cofactor>
</comment>
<dbReference type="InterPro" id="IPR013520">
    <property type="entry name" value="Ribonucl_H"/>
</dbReference>
<evidence type="ECO:0000256" key="3">
    <source>
        <dbReference type="ARBA" id="ARBA00022723"/>
    </source>
</evidence>
<dbReference type="PANTHER" id="PTHR13058">
    <property type="entry name" value="THREE PRIME REPAIR EXONUCLEASE 1, 2"/>
    <property type="match status" value="1"/>
</dbReference>
<evidence type="ECO:0000256" key="2">
    <source>
        <dbReference type="ARBA" id="ARBA00022722"/>
    </source>
</evidence>
<dbReference type="GO" id="GO:0046872">
    <property type="term" value="F:metal ion binding"/>
    <property type="evidence" value="ECO:0007669"/>
    <property type="project" value="UniProtKB-KW"/>
</dbReference>
<keyword evidence="2" id="KW-0540">Nuclease</keyword>
<keyword evidence="4" id="KW-0378">Hydrolase</keyword>
<dbReference type="Gene3D" id="3.30.420.10">
    <property type="entry name" value="Ribonuclease H-like superfamily/Ribonuclease H"/>
    <property type="match status" value="1"/>
</dbReference>
<dbReference type="EMBL" id="CAUOFW020001924">
    <property type="protein sequence ID" value="CAK9149693.1"/>
    <property type="molecule type" value="Genomic_DNA"/>
</dbReference>
<evidence type="ECO:0000256" key="4">
    <source>
        <dbReference type="ARBA" id="ARBA00022801"/>
    </source>
</evidence>
<accession>A0ABC8RYE4</accession>
<dbReference type="AlphaFoldDB" id="A0ABC8RYE4"/>
<keyword evidence="5" id="KW-0269">Exonuclease</keyword>
<comment type="caution">
    <text evidence="9">The sequence shown here is derived from an EMBL/GenBank/DDBJ whole genome shotgun (WGS) entry which is preliminary data.</text>
</comment>
<evidence type="ECO:0000313" key="10">
    <source>
        <dbReference type="Proteomes" id="UP001642360"/>
    </source>
</evidence>
<evidence type="ECO:0000259" key="8">
    <source>
        <dbReference type="Pfam" id="PF00929"/>
    </source>
</evidence>
<evidence type="ECO:0000256" key="1">
    <source>
        <dbReference type="ARBA" id="ARBA00001946"/>
    </source>
</evidence>
<organism evidence="9 10">
    <name type="scientific">Ilex paraguariensis</name>
    <name type="common">yerba mate</name>
    <dbReference type="NCBI Taxonomy" id="185542"/>
    <lineage>
        <taxon>Eukaryota</taxon>
        <taxon>Viridiplantae</taxon>
        <taxon>Streptophyta</taxon>
        <taxon>Embryophyta</taxon>
        <taxon>Tracheophyta</taxon>
        <taxon>Spermatophyta</taxon>
        <taxon>Magnoliopsida</taxon>
        <taxon>eudicotyledons</taxon>
        <taxon>Gunneridae</taxon>
        <taxon>Pentapetalae</taxon>
        <taxon>asterids</taxon>
        <taxon>campanulids</taxon>
        <taxon>Aquifoliales</taxon>
        <taxon>Aquifoliaceae</taxon>
        <taxon>Ilex</taxon>
    </lineage>
</organism>
<name>A0ABC8RYE4_9AQUA</name>
<dbReference type="InterPro" id="IPR012337">
    <property type="entry name" value="RNaseH-like_sf"/>
</dbReference>
<protein>
    <recommendedName>
        <fullName evidence="8">Exonuclease domain-containing protein</fullName>
    </recommendedName>
</protein>
<keyword evidence="3" id="KW-0479">Metal-binding</keyword>
<reference evidence="9 10" key="1">
    <citation type="submission" date="2024-02" db="EMBL/GenBank/DDBJ databases">
        <authorList>
            <person name="Vignale AGUSTIN F."/>
            <person name="Sosa J E."/>
            <person name="Modenutti C."/>
        </authorList>
    </citation>
    <scope>NUCLEOTIDE SEQUENCE [LARGE SCALE GENOMIC DNA]</scope>
</reference>
<dbReference type="InterPro" id="IPR040393">
    <property type="entry name" value="TREX1/2"/>
</dbReference>
<feature type="domain" description="Exonuclease" evidence="8">
    <location>
        <begin position="23"/>
        <end position="100"/>
    </location>
</feature>
<comment type="similarity">
    <text evidence="7">Belongs to the exonuclease superfamily. TREX family.</text>
</comment>
<keyword evidence="10" id="KW-1185">Reference proteome</keyword>
<sequence length="138" mass="15580">MKDLIPILLQYVKSRQKPAGHVLFIAHNARCFDAPFLINEFGRCSFEVPTNWLFMDTLPLAREVMKSRGSKLASKTSLQALREHYEISLVGSAHRAMSDVISLSLILQRLTFDLKLPVSGLVKRSLTASDLIKLKKKN</sequence>
<dbReference type="Proteomes" id="UP001642360">
    <property type="component" value="Unassembled WGS sequence"/>
</dbReference>